<dbReference type="EMBL" id="WXFA01000022">
    <property type="protein sequence ID" value="MBM3094131.1"/>
    <property type="molecule type" value="Genomic_DNA"/>
</dbReference>
<name>A0AAW4FS46_9HYPH</name>
<evidence type="ECO:0000313" key="2">
    <source>
        <dbReference type="Proteomes" id="UP000744980"/>
    </source>
</evidence>
<keyword evidence="2" id="KW-1185">Reference proteome</keyword>
<sequence length="54" mass="5762">MLFSRDNRFCWQLTPSIKGGGIEVRKGTTHQAADNSPAIGRAEACSEIEALAGV</sequence>
<accession>A0AAW4FS46</accession>
<protein>
    <submittedName>
        <fullName evidence="1">Uncharacterized protein</fullName>
    </submittedName>
</protein>
<organism evidence="1 2">
    <name type="scientific">Ensifer canadensis</name>
    <dbReference type="NCBI Taxonomy" id="555315"/>
    <lineage>
        <taxon>Bacteria</taxon>
        <taxon>Pseudomonadati</taxon>
        <taxon>Pseudomonadota</taxon>
        <taxon>Alphaproteobacteria</taxon>
        <taxon>Hyphomicrobiales</taxon>
        <taxon>Rhizobiaceae</taxon>
        <taxon>Sinorhizobium/Ensifer group</taxon>
        <taxon>Ensifer</taxon>
    </lineage>
</organism>
<dbReference type="RefSeq" id="WP_156408417.1">
    <property type="nucleotide sequence ID" value="NZ_CP083371.1"/>
</dbReference>
<proteinExistence type="predicted"/>
<dbReference type="Proteomes" id="UP000744980">
    <property type="component" value="Unassembled WGS sequence"/>
</dbReference>
<comment type="caution">
    <text evidence="1">The sequence shown here is derived from an EMBL/GenBank/DDBJ whole genome shotgun (WGS) entry which is preliminary data.</text>
</comment>
<evidence type="ECO:0000313" key="1">
    <source>
        <dbReference type="EMBL" id="MBM3094131.1"/>
    </source>
</evidence>
<gene>
    <name evidence="1" type="ORF">GFB56_25635</name>
</gene>
<reference evidence="1 2" key="1">
    <citation type="submission" date="2020-01" db="EMBL/GenBank/DDBJ databases">
        <title>Draft genome assembly of Ensifer adhaerens T173.</title>
        <authorList>
            <person name="Craig J.E."/>
            <person name="Stinchcombe J.R."/>
        </authorList>
    </citation>
    <scope>NUCLEOTIDE SEQUENCE [LARGE SCALE GENOMIC DNA]</scope>
    <source>
        <strain evidence="1 2">T173</strain>
    </source>
</reference>
<dbReference type="AlphaFoldDB" id="A0AAW4FS46"/>